<proteinExistence type="predicted"/>
<protein>
    <submittedName>
        <fullName evidence="1">Uncharacterized protein</fullName>
    </submittedName>
</protein>
<dbReference type="Proteomes" id="UP001458946">
    <property type="component" value="Unassembled WGS sequence"/>
</dbReference>
<sequence length="208" mass="23160">MVTHNQVARTVYFILDSNDEGSTLNVWQPDLELLSAVQLPHDVTRFAHYGTLTALHGTYGGSILSGADIMFTDTRPGPYRFVEGQFKHQGPLDLPDFRGIDPSRIDFSPHRGEVVAACEYRGLICTFHKGSGVFSAIGQHEAGAPHFSRDILGEIYIHPHIKLISVATPQGWVYSTDDTRHWKVLDKGGWPIRLSDTDIPVLRGRVVE</sequence>
<dbReference type="EMBL" id="BAABRN010000001">
    <property type="protein sequence ID" value="GAA5500455.1"/>
    <property type="molecule type" value="Genomic_DNA"/>
</dbReference>
<keyword evidence="2" id="KW-1185">Reference proteome</keyword>
<gene>
    <name evidence="1" type="ORF">Dxin01_00176</name>
</gene>
<organism evidence="1 2">
    <name type="scientific">Deinococcus xinjiangensis</name>
    <dbReference type="NCBI Taxonomy" id="457454"/>
    <lineage>
        <taxon>Bacteria</taxon>
        <taxon>Thermotogati</taxon>
        <taxon>Deinococcota</taxon>
        <taxon>Deinococci</taxon>
        <taxon>Deinococcales</taxon>
        <taxon>Deinococcaceae</taxon>
        <taxon>Deinococcus</taxon>
    </lineage>
</organism>
<name>A0ABP9V7G1_9DEIO</name>
<evidence type="ECO:0000313" key="2">
    <source>
        <dbReference type="Proteomes" id="UP001458946"/>
    </source>
</evidence>
<accession>A0ABP9V7G1</accession>
<comment type="caution">
    <text evidence="1">The sequence shown here is derived from an EMBL/GenBank/DDBJ whole genome shotgun (WGS) entry which is preliminary data.</text>
</comment>
<evidence type="ECO:0000313" key="1">
    <source>
        <dbReference type="EMBL" id="GAA5500455.1"/>
    </source>
</evidence>
<reference evidence="1 2" key="1">
    <citation type="submission" date="2024-02" db="EMBL/GenBank/DDBJ databases">
        <title>Deinococcus xinjiangensis NBRC 107630.</title>
        <authorList>
            <person name="Ichikawa N."/>
            <person name="Katano-Makiyama Y."/>
            <person name="Hidaka K."/>
        </authorList>
    </citation>
    <scope>NUCLEOTIDE SEQUENCE [LARGE SCALE GENOMIC DNA]</scope>
    <source>
        <strain evidence="1 2">NBRC 107630</strain>
    </source>
</reference>